<dbReference type="SUPFAM" id="SSF56349">
    <property type="entry name" value="DNA breaking-rejoining enzymes"/>
    <property type="match status" value="1"/>
</dbReference>
<dbReference type="InterPro" id="IPR050090">
    <property type="entry name" value="Tyrosine_recombinase_XerCD"/>
</dbReference>
<protein>
    <recommendedName>
        <fullName evidence="3">Tyr recombinase domain-containing protein</fullName>
    </recommendedName>
</protein>
<dbReference type="GO" id="GO:0003677">
    <property type="term" value="F:DNA binding"/>
    <property type="evidence" value="ECO:0007669"/>
    <property type="project" value="UniProtKB-KW"/>
</dbReference>
<evidence type="ECO:0000313" key="4">
    <source>
        <dbReference type="EMBL" id="RKL22039.1"/>
    </source>
</evidence>
<organism evidence="4 5">
    <name type="scientific">Gibberella intermedia</name>
    <name type="common">Bulb rot disease fungus</name>
    <name type="synonym">Fusarium proliferatum</name>
    <dbReference type="NCBI Taxonomy" id="948311"/>
    <lineage>
        <taxon>Eukaryota</taxon>
        <taxon>Fungi</taxon>
        <taxon>Dikarya</taxon>
        <taxon>Ascomycota</taxon>
        <taxon>Pezizomycotina</taxon>
        <taxon>Sordariomycetes</taxon>
        <taxon>Hypocreomycetidae</taxon>
        <taxon>Hypocreales</taxon>
        <taxon>Nectriaceae</taxon>
        <taxon>Fusarium</taxon>
        <taxon>Fusarium fujikuroi species complex</taxon>
    </lineage>
</organism>
<evidence type="ECO:0000256" key="1">
    <source>
        <dbReference type="ARBA" id="ARBA00023125"/>
    </source>
</evidence>
<accession>A0A420RYG2</accession>
<dbReference type="InterPro" id="IPR013762">
    <property type="entry name" value="Integrase-like_cat_sf"/>
</dbReference>
<proteinExistence type="predicted"/>
<dbReference type="GO" id="GO:0015074">
    <property type="term" value="P:DNA integration"/>
    <property type="evidence" value="ECO:0007669"/>
    <property type="project" value="InterPro"/>
</dbReference>
<evidence type="ECO:0000313" key="5">
    <source>
        <dbReference type="Proteomes" id="UP000283569"/>
    </source>
</evidence>
<dbReference type="CDD" id="cd00397">
    <property type="entry name" value="DNA_BRE_C"/>
    <property type="match status" value="1"/>
</dbReference>
<dbReference type="InterPro" id="IPR011010">
    <property type="entry name" value="DNA_brk_join_enz"/>
</dbReference>
<dbReference type="EMBL" id="MRDB01000126">
    <property type="protein sequence ID" value="RKL22039.1"/>
    <property type="molecule type" value="Genomic_DNA"/>
</dbReference>
<evidence type="ECO:0000259" key="3">
    <source>
        <dbReference type="PROSITE" id="PS51898"/>
    </source>
</evidence>
<comment type="caution">
    <text evidence="4">The sequence shown here is derived from an EMBL/GenBank/DDBJ whole genome shotgun (WGS) entry which is preliminary data.</text>
</comment>
<sequence>MGFRASPSRQLQSHHRIRTILFSTGERMPALVSANTGMPVFAACVYAMTEVRPRSGSPATIEQALRGVQFLLAFEDLRGIDLQNRFANARFLDLHELDDLAALAYLPLRSGGTDRKEEAPLARATPATVAVSTAAIRLQYCRAYLSWLGQAAASQTCATLEQRANYMVMLREFLARLTARAPSARSSRHRVGLDAQARALLLHAIDPASAENPWSTAFLRDRNRLLALWGLGTGLRRGELLGLRIRSIDFRRNLADVVRRPDDKTDPRMAQPNTKTRERSIGISEELAYLTHQHIVQHRARIAGALRHDFLFVTATGDPLSLSAVTKIFQGLRRHHPQLGDAFSSHVLRHTWNEDFSEIADRAGMTPGDERRARNHAMGWSESSRSAETYLHRRTRRLAVQASVEIQRKVLGEEVSRDA</sequence>
<keyword evidence="2" id="KW-0233">DNA recombination</keyword>
<dbReference type="InterPro" id="IPR002104">
    <property type="entry name" value="Integrase_catalytic"/>
</dbReference>
<dbReference type="Pfam" id="PF00589">
    <property type="entry name" value="Phage_integrase"/>
    <property type="match status" value="1"/>
</dbReference>
<gene>
    <name evidence="4" type="ORF">BFJ72_g14766</name>
</gene>
<dbReference type="Proteomes" id="UP000283569">
    <property type="component" value="Unassembled WGS sequence"/>
</dbReference>
<dbReference type="Gene3D" id="1.10.443.10">
    <property type="entry name" value="Intergrase catalytic core"/>
    <property type="match status" value="1"/>
</dbReference>
<keyword evidence="1" id="KW-0238">DNA-binding</keyword>
<dbReference type="GO" id="GO:0006310">
    <property type="term" value="P:DNA recombination"/>
    <property type="evidence" value="ECO:0007669"/>
    <property type="project" value="UniProtKB-KW"/>
</dbReference>
<dbReference type="PROSITE" id="PS51898">
    <property type="entry name" value="TYR_RECOMBINASE"/>
    <property type="match status" value="1"/>
</dbReference>
<reference evidence="4 5" key="1">
    <citation type="journal article" date="2018" name="Sci. Rep.">
        <title>Characterisation of pathogen-specific regions and novel effector candidates in Fusarium oxysporum f. sp. cepae.</title>
        <authorList>
            <person name="Armitage A.D."/>
            <person name="Taylor A."/>
            <person name="Sobczyk M.K."/>
            <person name="Baxter L."/>
            <person name="Greenfield B.P."/>
            <person name="Bates H.J."/>
            <person name="Wilson F."/>
            <person name="Jackson A.C."/>
            <person name="Ott S."/>
            <person name="Harrison R.J."/>
            <person name="Clarkson J.P."/>
        </authorList>
    </citation>
    <scope>NUCLEOTIDE SEQUENCE [LARGE SCALE GENOMIC DNA]</scope>
    <source>
        <strain evidence="4 5">Fp_A8</strain>
    </source>
</reference>
<evidence type="ECO:0000256" key="2">
    <source>
        <dbReference type="ARBA" id="ARBA00023172"/>
    </source>
</evidence>
<feature type="domain" description="Tyr recombinase" evidence="3">
    <location>
        <begin position="188"/>
        <end position="403"/>
    </location>
</feature>
<dbReference type="PANTHER" id="PTHR30349">
    <property type="entry name" value="PHAGE INTEGRASE-RELATED"/>
    <property type="match status" value="1"/>
</dbReference>
<dbReference type="PANTHER" id="PTHR30349:SF41">
    <property type="entry name" value="INTEGRASE_RECOMBINASE PROTEIN MJ0367-RELATED"/>
    <property type="match status" value="1"/>
</dbReference>
<dbReference type="AlphaFoldDB" id="A0A420RYG2"/>
<name>A0A420RYG2_GIBIN</name>